<evidence type="ECO:0000313" key="2">
    <source>
        <dbReference type="EMBL" id="EME26362.1"/>
    </source>
</evidence>
<sequence length="118" mass="14005">MYWLSFVLVCHLLHYFRPHRASNGIRSNVYKEFHFGTKLPLSGSRLLYASSFASCCLFHFSKRTTLSYGDSLITDSRRALPYFEMHCELFFKKKRSKPFYASILQGFMKSFEFKNKLF</sequence>
<organism evidence="2 3">
    <name type="scientific">Galdieria sulphuraria</name>
    <name type="common">Red alga</name>
    <dbReference type="NCBI Taxonomy" id="130081"/>
    <lineage>
        <taxon>Eukaryota</taxon>
        <taxon>Rhodophyta</taxon>
        <taxon>Bangiophyceae</taxon>
        <taxon>Galdieriales</taxon>
        <taxon>Galdieriaceae</taxon>
        <taxon>Galdieria</taxon>
    </lineage>
</organism>
<name>M2X982_GALSU</name>
<keyword evidence="3" id="KW-1185">Reference proteome</keyword>
<dbReference type="AlphaFoldDB" id="M2X982"/>
<evidence type="ECO:0008006" key="4">
    <source>
        <dbReference type="Google" id="ProtNLM"/>
    </source>
</evidence>
<dbReference type="Gramene" id="EME26362">
    <property type="protein sequence ID" value="EME26362"/>
    <property type="gene ID" value="Gasu_59810"/>
</dbReference>
<dbReference type="RefSeq" id="XP_005702882.1">
    <property type="nucleotide sequence ID" value="XM_005702825.1"/>
</dbReference>
<proteinExistence type="predicted"/>
<dbReference type="GeneID" id="17085340"/>
<reference evidence="3" key="1">
    <citation type="journal article" date="2013" name="Science">
        <title>Gene transfer from bacteria and archaea facilitated evolution of an extremophilic eukaryote.</title>
        <authorList>
            <person name="Schonknecht G."/>
            <person name="Chen W.H."/>
            <person name="Ternes C.M."/>
            <person name="Barbier G.G."/>
            <person name="Shrestha R.P."/>
            <person name="Stanke M."/>
            <person name="Brautigam A."/>
            <person name="Baker B.J."/>
            <person name="Banfield J.F."/>
            <person name="Garavito R.M."/>
            <person name="Carr K."/>
            <person name="Wilkerson C."/>
            <person name="Rensing S.A."/>
            <person name="Gagneul D."/>
            <person name="Dickenson N.E."/>
            <person name="Oesterhelt C."/>
            <person name="Lercher M.J."/>
            <person name="Weber A.P."/>
        </authorList>
    </citation>
    <scope>NUCLEOTIDE SEQUENCE [LARGE SCALE GENOMIC DNA]</scope>
    <source>
        <strain evidence="3">074W</strain>
    </source>
</reference>
<dbReference type="EMBL" id="KB454551">
    <property type="protein sequence ID" value="EME26362.1"/>
    <property type="molecule type" value="Genomic_DNA"/>
</dbReference>
<keyword evidence="1" id="KW-0732">Signal</keyword>
<protein>
    <recommendedName>
        <fullName evidence="4">Secreted protein</fullName>
    </recommendedName>
</protein>
<dbReference type="Proteomes" id="UP000030680">
    <property type="component" value="Unassembled WGS sequence"/>
</dbReference>
<feature type="signal peptide" evidence="1">
    <location>
        <begin position="1"/>
        <end position="21"/>
    </location>
</feature>
<evidence type="ECO:0000256" key="1">
    <source>
        <dbReference type="SAM" id="SignalP"/>
    </source>
</evidence>
<evidence type="ECO:0000313" key="3">
    <source>
        <dbReference type="Proteomes" id="UP000030680"/>
    </source>
</evidence>
<dbReference type="KEGG" id="gsl:Gasu_59810"/>
<feature type="chain" id="PRO_5004029024" description="Secreted protein" evidence="1">
    <location>
        <begin position="22"/>
        <end position="118"/>
    </location>
</feature>
<accession>M2X982</accession>
<gene>
    <name evidence="2" type="ORF">Gasu_59810</name>
</gene>